<proteinExistence type="predicted"/>
<evidence type="ECO:0000256" key="1">
    <source>
        <dbReference type="SAM" id="Phobius"/>
    </source>
</evidence>
<evidence type="ECO:0000313" key="3">
    <source>
        <dbReference type="Proteomes" id="UP000249789"/>
    </source>
</evidence>
<name>A0A8G1S135_9EURO</name>
<reference evidence="2 3" key="1">
    <citation type="submission" date="2018-02" db="EMBL/GenBank/DDBJ databases">
        <title>The genomes of Aspergillus section Nigri reveals drivers in fungal speciation.</title>
        <authorList>
            <consortium name="DOE Joint Genome Institute"/>
            <person name="Vesth T.C."/>
            <person name="Nybo J."/>
            <person name="Theobald S."/>
            <person name="Brandl J."/>
            <person name="Frisvad J.C."/>
            <person name="Nielsen K.F."/>
            <person name="Lyhne E.K."/>
            <person name="Kogle M.E."/>
            <person name="Kuo A."/>
            <person name="Riley R."/>
            <person name="Clum A."/>
            <person name="Nolan M."/>
            <person name="Lipzen A."/>
            <person name="Salamov A."/>
            <person name="Henrissat B."/>
            <person name="Wiebenga A."/>
            <person name="De vries R.P."/>
            <person name="Grigoriev I.V."/>
            <person name="Mortensen U.H."/>
            <person name="Andersen M.R."/>
            <person name="Baker S.E."/>
        </authorList>
    </citation>
    <scope>NUCLEOTIDE SEQUENCE [LARGE SCALE GENOMIC DNA]</scope>
    <source>
        <strain evidence="2 3">CBS 313.89</strain>
    </source>
</reference>
<keyword evidence="1" id="KW-0472">Membrane</keyword>
<sequence length="56" mass="6047">MIPCGDHPSSNYNFYFFLHLIFLSSLPPSSILPPPPSPPSLSFSLGVDSLSISHTS</sequence>
<protein>
    <submittedName>
        <fullName evidence="2">Uncharacterized protein</fullName>
    </submittedName>
</protein>
<dbReference type="RefSeq" id="XP_040806778.1">
    <property type="nucleotide sequence ID" value="XM_040950847.1"/>
</dbReference>
<dbReference type="GeneID" id="63868182"/>
<keyword evidence="1" id="KW-1133">Transmembrane helix</keyword>
<dbReference type="EMBL" id="KZ824621">
    <property type="protein sequence ID" value="RAK82768.1"/>
    <property type="molecule type" value="Genomic_DNA"/>
</dbReference>
<evidence type="ECO:0000313" key="2">
    <source>
        <dbReference type="EMBL" id="RAK82768.1"/>
    </source>
</evidence>
<keyword evidence="3" id="KW-1185">Reference proteome</keyword>
<accession>A0A8G1S135</accession>
<keyword evidence="1" id="KW-0812">Transmembrane</keyword>
<dbReference type="VEuPathDB" id="FungiDB:BO72DRAFT_9737"/>
<dbReference type="Proteomes" id="UP000249789">
    <property type="component" value="Unassembled WGS sequence"/>
</dbReference>
<gene>
    <name evidence="2" type="ORF">BO72DRAFT_9737</name>
</gene>
<organism evidence="2 3">
    <name type="scientific">Aspergillus fijiensis CBS 313.89</name>
    <dbReference type="NCBI Taxonomy" id="1448319"/>
    <lineage>
        <taxon>Eukaryota</taxon>
        <taxon>Fungi</taxon>
        <taxon>Dikarya</taxon>
        <taxon>Ascomycota</taxon>
        <taxon>Pezizomycotina</taxon>
        <taxon>Eurotiomycetes</taxon>
        <taxon>Eurotiomycetidae</taxon>
        <taxon>Eurotiales</taxon>
        <taxon>Aspergillaceae</taxon>
        <taxon>Aspergillus</taxon>
    </lineage>
</organism>
<dbReference type="AlphaFoldDB" id="A0A8G1S135"/>
<feature type="transmembrane region" description="Helical" evidence="1">
    <location>
        <begin position="12"/>
        <end position="32"/>
    </location>
</feature>